<feature type="transmembrane region" description="Helical" evidence="5">
    <location>
        <begin position="6"/>
        <end position="26"/>
    </location>
</feature>
<feature type="transmembrane region" description="Helical" evidence="5">
    <location>
        <begin position="64"/>
        <end position="87"/>
    </location>
</feature>
<keyword evidence="2 5" id="KW-0812">Transmembrane</keyword>
<dbReference type="Proteomes" id="UP000604381">
    <property type="component" value="Unassembled WGS sequence"/>
</dbReference>
<sequence length="308" mass="33365">MAAADIAILAIIGLYVFFGFFHGFVVSMLRLTALILMFMVLTVYAEPLSRALPFVQALSFNDQMAFVIAVAIAFAAIMVATWLITLFVKAIPTSGASRLLGGILGIARASVFLTLAVIISSLIPRSYTHAHFQQSALLQIYGQVAKIALAVVPATGPGGGPTQLSLIQFDPETKQPSLPQWGTAPEGRENAIPGIRAEEDFIPADSQNLLDLESFISDSEEDPGDTAKIIERLRSGGEAETGASELLDDGGLDRLRELAQEPHDDPAEVQRELEGLMHRIPIDDLMTEAKKAFKLLLEAQQQQQQPQQ</sequence>
<proteinExistence type="predicted"/>
<comment type="subcellular location">
    <subcellularLocation>
        <location evidence="1">Membrane</location>
        <topology evidence="1">Multi-pass membrane protein</topology>
    </subcellularLocation>
</comment>
<comment type="caution">
    <text evidence="6">The sequence shown here is derived from an EMBL/GenBank/DDBJ whole genome shotgun (WGS) entry which is preliminary data.</text>
</comment>
<dbReference type="GO" id="GO:0016020">
    <property type="term" value="C:membrane"/>
    <property type="evidence" value="ECO:0007669"/>
    <property type="project" value="UniProtKB-SubCell"/>
</dbReference>
<evidence type="ECO:0000313" key="7">
    <source>
        <dbReference type="Proteomes" id="UP000604381"/>
    </source>
</evidence>
<dbReference type="GO" id="GO:0009403">
    <property type="term" value="P:toxin biosynthetic process"/>
    <property type="evidence" value="ECO:0007669"/>
    <property type="project" value="InterPro"/>
</dbReference>
<evidence type="ECO:0000256" key="4">
    <source>
        <dbReference type="ARBA" id="ARBA00023136"/>
    </source>
</evidence>
<keyword evidence="3 5" id="KW-1133">Transmembrane helix</keyword>
<evidence type="ECO:0000256" key="1">
    <source>
        <dbReference type="ARBA" id="ARBA00004141"/>
    </source>
</evidence>
<protein>
    <submittedName>
        <fullName evidence="6">CvpA family protein</fullName>
    </submittedName>
</protein>
<evidence type="ECO:0000256" key="2">
    <source>
        <dbReference type="ARBA" id="ARBA00022692"/>
    </source>
</evidence>
<dbReference type="PANTHER" id="PTHR37306:SF1">
    <property type="entry name" value="COLICIN V PRODUCTION PROTEIN"/>
    <property type="match status" value="1"/>
</dbReference>
<accession>A0A930UFL3</accession>
<keyword evidence="4 5" id="KW-0472">Membrane</keyword>
<evidence type="ECO:0000256" key="3">
    <source>
        <dbReference type="ARBA" id="ARBA00022989"/>
    </source>
</evidence>
<reference evidence="6" key="1">
    <citation type="submission" date="2020-10" db="EMBL/GenBank/DDBJ databases">
        <title>An improved Amphimedon queenslandica hologenome assembly reveals how three proteobacterial symbionts can extend the metabolic phenotypic of their marine sponge host.</title>
        <authorList>
            <person name="Degnan B."/>
            <person name="Degnan S."/>
            <person name="Xiang X."/>
        </authorList>
    </citation>
    <scope>NUCLEOTIDE SEQUENCE</scope>
    <source>
        <strain evidence="6">AqS2</strain>
    </source>
</reference>
<dbReference type="PANTHER" id="PTHR37306">
    <property type="entry name" value="COLICIN V PRODUCTION PROTEIN"/>
    <property type="match status" value="1"/>
</dbReference>
<dbReference type="EMBL" id="JADHEI010000050">
    <property type="protein sequence ID" value="MBF2735689.1"/>
    <property type="molecule type" value="Genomic_DNA"/>
</dbReference>
<name>A0A930UFL3_9GAMM</name>
<dbReference type="AlphaFoldDB" id="A0A930UFL3"/>
<dbReference type="InterPro" id="IPR003825">
    <property type="entry name" value="Colicin-V_CvpA"/>
</dbReference>
<feature type="transmembrane region" description="Helical" evidence="5">
    <location>
        <begin position="33"/>
        <end position="52"/>
    </location>
</feature>
<organism evidence="6 7">
    <name type="scientific">Candidatus Amphirhobacter heronislandensis</name>
    <dbReference type="NCBI Taxonomy" id="1732024"/>
    <lineage>
        <taxon>Bacteria</taxon>
        <taxon>Pseudomonadati</taxon>
        <taxon>Pseudomonadota</taxon>
        <taxon>Gammaproteobacteria</taxon>
        <taxon>Candidatus Tethybacterales</taxon>
        <taxon>Candidatus Tethybacteraceae</taxon>
        <taxon>Candidatus Amphirhobacter</taxon>
    </lineage>
</organism>
<keyword evidence="7" id="KW-1185">Reference proteome</keyword>
<evidence type="ECO:0000256" key="5">
    <source>
        <dbReference type="SAM" id="Phobius"/>
    </source>
</evidence>
<gene>
    <name evidence="6" type="ORF">ISN26_06415</name>
</gene>
<feature type="transmembrane region" description="Helical" evidence="5">
    <location>
        <begin position="99"/>
        <end position="123"/>
    </location>
</feature>
<evidence type="ECO:0000313" key="6">
    <source>
        <dbReference type="EMBL" id="MBF2735689.1"/>
    </source>
</evidence>
<dbReference type="Pfam" id="PF02674">
    <property type="entry name" value="Colicin_V"/>
    <property type="match status" value="1"/>
</dbReference>